<evidence type="ECO:0000313" key="4">
    <source>
        <dbReference type="Proteomes" id="UP001500575"/>
    </source>
</evidence>
<feature type="compositionally biased region" description="Basic and acidic residues" evidence="1">
    <location>
        <begin position="110"/>
        <end position="133"/>
    </location>
</feature>
<keyword evidence="2" id="KW-1133">Transmembrane helix</keyword>
<gene>
    <name evidence="3" type="ORF">GCM10009843_11910</name>
</gene>
<dbReference type="RefSeq" id="WP_344302751.1">
    <property type="nucleotide sequence ID" value="NZ_BAAAQQ010000003.1"/>
</dbReference>
<dbReference type="Proteomes" id="UP001500575">
    <property type="component" value="Unassembled WGS sequence"/>
</dbReference>
<evidence type="ECO:0000313" key="3">
    <source>
        <dbReference type="EMBL" id="GAA2119300.1"/>
    </source>
</evidence>
<feature type="region of interest" description="Disordered" evidence="1">
    <location>
        <begin position="73"/>
        <end position="159"/>
    </location>
</feature>
<keyword evidence="4" id="KW-1185">Reference proteome</keyword>
<feature type="transmembrane region" description="Helical" evidence="2">
    <location>
        <begin position="21"/>
        <end position="40"/>
    </location>
</feature>
<organism evidence="3 4">
    <name type="scientific">Nocardioides bigeumensis</name>
    <dbReference type="NCBI Taxonomy" id="433657"/>
    <lineage>
        <taxon>Bacteria</taxon>
        <taxon>Bacillati</taxon>
        <taxon>Actinomycetota</taxon>
        <taxon>Actinomycetes</taxon>
        <taxon>Propionibacteriales</taxon>
        <taxon>Nocardioidaceae</taxon>
        <taxon>Nocardioides</taxon>
    </lineage>
</organism>
<evidence type="ECO:0000256" key="2">
    <source>
        <dbReference type="SAM" id="Phobius"/>
    </source>
</evidence>
<feature type="compositionally biased region" description="Polar residues" evidence="1">
    <location>
        <begin position="134"/>
        <end position="145"/>
    </location>
</feature>
<reference evidence="3 4" key="1">
    <citation type="journal article" date="2019" name="Int. J. Syst. Evol. Microbiol.">
        <title>The Global Catalogue of Microorganisms (GCM) 10K type strain sequencing project: providing services to taxonomists for standard genome sequencing and annotation.</title>
        <authorList>
            <consortium name="The Broad Institute Genomics Platform"/>
            <consortium name="The Broad Institute Genome Sequencing Center for Infectious Disease"/>
            <person name="Wu L."/>
            <person name="Ma J."/>
        </authorList>
    </citation>
    <scope>NUCLEOTIDE SEQUENCE [LARGE SCALE GENOMIC DNA]</scope>
    <source>
        <strain evidence="3 4">JCM 16021</strain>
    </source>
</reference>
<evidence type="ECO:0000256" key="1">
    <source>
        <dbReference type="SAM" id="MobiDB-lite"/>
    </source>
</evidence>
<feature type="transmembrane region" description="Helical" evidence="2">
    <location>
        <begin position="52"/>
        <end position="72"/>
    </location>
</feature>
<name>A0ABN2Y105_9ACTN</name>
<feature type="compositionally biased region" description="Acidic residues" evidence="1">
    <location>
        <begin position="150"/>
        <end position="159"/>
    </location>
</feature>
<protein>
    <submittedName>
        <fullName evidence="3">Uncharacterized protein</fullName>
    </submittedName>
</protein>
<keyword evidence="2" id="KW-0472">Membrane</keyword>
<dbReference type="EMBL" id="BAAAQQ010000003">
    <property type="protein sequence ID" value="GAA2119300.1"/>
    <property type="molecule type" value="Genomic_DNA"/>
</dbReference>
<sequence length="159" mass="17114">MSTYSHQSGDQRTGGWHTVNVGHLVMGLAFLGLAAVWAAVQLDVVPDDDVRWLLPLPWVFAGAAGLIASVVASGQRWRRSKQPTTSYAGASGGGFAETTASEAPDYTSDLDEKLAQHDPQHDPQHEPQTDTRTDTQTGPQTGSAPTETTEQIETEDDQR</sequence>
<proteinExistence type="predicted"/>
<keyword evidence="2" id="KW-0812">Transmembrane</keyword>
<accession>A0ABN2Y105</accession>
<comment type="caution">
    <text evidence="3">The sequence shown here is derived from an EMBL/GenBank/DDBJ whole genome shotgun (WGS) entry which is preliminary data.</text>
</comment>